<dbReference type="InterPro" id="IPR023213">
    <property type="entry name" value="CAT-like_dom_sf"/>
</dbReference>
<evidence type="ECO:0000313" key="2">
    <source>
        <dbReference type="Proteomes" id="UP000481360"/>
    </source>
</evidence>
<keyword evidence="2" id="KW-1185">Reference proteome</keyword>
<dbReference type="SUPFAM" id="SSF52777">
    <property type="entry name" value="CoA-dependent acyltransferases"/>
    <property type="match status" value="2"/>
</dbReference>
<proteinExistence type="predicted"/>
<evidence type="ECO:0000313" key="1">
    <source>
        <dbReference type="EMBL" id="NGY64802.1"/>
    </source>
</evidence>
<sequence>MTTANADDVVLVPRPCLVPFRDCSHRKGAIGWAQQVRWKDHRLAGIRGFSDDLCFSTTVPAGTGINDFLAAIARMVSRHESLRTRFHVVGNRVVGQEVVGSGEVEVVRYHVPPGRALTDELLRNRTGETPLDIQNGLPFRAGFAAADGKVTHVAFCVARMIADAAGCENVVTSFRSELSAITRGAAEGRGRPFQQLDQVDWEISEAGLRAERQALDYWQEQMAVINALPRPSFAVSGPVRTITAPVGSLLDAADEVARTSGTSSSGVLLTAFLLATAQLFEVDAFGCYLHCSNRSDLARQESITRLKNMTMYTYSRGPSDFRSAVREVFRGSLTAYRHAQSPGELFLPRLGVDPEHAPFVHFNDVRSVVARDGWTGPAQRADPGVVADPDQPAITETPAERTNVPATLNLGVGPIMGASPKPVLTFETNLLRLDGISLLVERMDHILAAARA</sequence>
<dbReference type="Gene3D" id="3.30.559.10">
    <property type="entry name" value="Chloramphenicol acetyltransferase-like domain"/>
    <property type="match status" value="1"/>
</dbReference>
<accession>A0A7C9S0F4</accession>
<gene>
    <name evidence="1" type="ORF">G7043_38405</name>
</gene>
<dbReference type="EMBL" id="JAAMPJ010000014">
    <property type="protein sequence ID" value="NGY64802.1"/>
    <property type="molecule type" value="Genomic_DNA"/>
</dbReference>
<dbReference type="AlphaFoldDB" id="A0A7C9S0F4"/>
<dbReference type="Proteomes" id="UP000481360">
    <property type="component" value="Unassembled WGS sequence"/>
</dbReference>
<dbReference type="RefSeq" id="WP_166053625.1">
    <property type="nucleotide sequence ID" value="NZ_JAAMPJ010000014.1"/>
</dbReference>
<evidence type="ECO:0008006" key="3">
    <source>
        <dbReference type="Google" id="ProtNLM"/>
    </source>
</evidence>
<organism evidence="1 2">
    <name type="scientific">Lentzea alba</name>
    <dbReference type="NCBI Taxonomy" id="2714351"/>
    <lineage>
        <taxon>Bacteria</taxon>
        <taxon>Bacillati</taxon>
        <taxon>Actinomycetota</taxon>
        <taxon>Actinomycetes</taxon>
        <taxon>Pseudonocardiales</taxon>
        <taxon>Pseudonocardiaceae</taxon>
        <taxon>Lentzea</taxon>
    </lineage>
</organism>
<comment type="caution">
    <text evidence="1">The sequence shown here is derived from an EMBL/GenBank/DDBJ whole genome shotgun (WGS) entry which is preliminary data.</text>
</comment>
<protein>
    <recommendedName>
        <fullName evidence="3">Condensation domain-containing protein</fullName>
    </recommendedName>
</protein>
<reference evidence="1 2" key="1">
    <citation type="submission" date="2020-03" db="EMBL/GenBank/DDBJ databases">
        <title>Isolation and identification of active actinomycetes.</title>
        <authorList>
            <person name="Sun X."/>
        </authorList>
    </citation>
    <scope>NUCLEOTIDE SEQUENCE [LARGE SCALE GENOMIC DNA]</scope>
    <source>
        <strain evidence="1 2">NEAU-D13</strain>
    </source>
</reference>
<name>A0A7C9S0F4_9PSEU</name>
<dbReference type="Gene3D" id="3.30.559.30">
    <property type="entry name" value="Nonribosomal peptide synthetase, condensation domain"/>
    <property type="match status" value="1"/>
</dbReference>